<reference evidence="1 2" key="1">
    <citation type="submission" date="2019-08" db="EMBL/GenBank/DDBJ databases">
        <authorList>
            <person name="Shi S."/>
        </authorList>
    </citation>
    <scope>NUCLEOTIDE SEQUENCE [LARGE SCALE GENOMIC DNA]</scope>
    <source>
        <strain evidence="1 2">GY10130</strain>
    </source>
</reference>
<dbReference type="OrthoDB" id="849691at2"/>
<dbReference type="EMBL" id="VRTY01000203">
    <property type="protein sequence ID" value="TXK18383.1"/>
    <property type="molecule type" value="Genomic_DNA"/>
</dbReference>
<dbReference type="InterPro" id="IPR011652">
    <property type="entry name" value="MORN_2"/>
</dbReference>
<protein>
    <submittedName>
        <fullName evidence="1">Toxin-antitoxin system YwqK family antitoxin</fullName>
    </submittedName>
</protein>
<organism evidence="1 2">
    <name type="scientific">Pontibacter qinzhouensis</name>
    <dbReference type="NCBI Taxonomy" id="2603253"/>
    <lineage>
        <taxon>Bacteria</taxon>
        <taxon>Pseudomonadati</taxon>
        <taxon>Bacteroidota</taxon>
        <taxon>Cytophagia</taxon>
        <taxon>Cytophagales</taxon>
        <taxon>Hymenobacteraceae</taxon>
        <taxon>Pontibacter</taxon>
    </lineage>
</organism>
<proteinExistence type="predicted"/>
<sequence>MNLALVLRILPFLLLMVACNSNREFEEKYDRETGLTERIEYYPNGKIKARGFFKDGIQHGKAIQYDESGKLEAKSTYLNGVLDGMLKIYYPNGKLKEETIYSKGVPVGWSYEYRENGKMQAAYQYYRFEDRYKGNQRIRYSEAGEIIADSSHYITVFSDRDTISLGEEIKLHFKLEAPFYGSKSQVRLEVGGFDDQYKLVNPKMTDTIAGDGLSAEYTVRPLRKGIHVVRGRLEDYKVEPISAEEAMKRYNIKAENPDEIGSRTESVYINFTEKFFVK</sequence>
<dbReference type="Proteomes" id="UP000321926">
    <property type="component" value="Unassembled WGS sequence"/>
</dbReference>
<dbReference type="Pfam" id="PF07661">
    <property type="entry name" value="MORN_2"/>
    <property type="match status" value="3"/>
</dbReference>
<dbReference type="AlphaFoldDB" id="A0A5C8IEP9"/>
<dbReference type="SUPFAM" id="SSF82185">
    <property type="entry name" value="Histone H3 K4-specific methyltransferase SET7/9 N-terminal domain"/>
    <property type="match status" value="1"/>
</dbReference>
<evidence type="ECO:0000313" key="1">
    <source>
        <dbReference type="EMBL" id="TXK18383.1"/>
    </source>
</evidence>
<evidence type="ECO:0000313" key="2">
    <source>
        <dbReference type="Proteomes" id="UP000321926"/>
    </source>
</evidence>
<accession>A0A5C8IEP9</accession>
<dbReference type="Gene3D" id="3.90.930.1">
    <property type="match status" value="1"/>
</dbReference>
<gene>
    <name evidence="1" type="ORF">FVR03_24025</name>
</gene>
<keyword evidence="2" id="KW-1185">Reference proteome</keyword>
<comment type="caution">
    <text evidence="1">The sequence shown here is derived from an EMBL/GenBank/DDBJ whole genome shotgun (WGS) entry which is preliminary data.</text>
</comment>
<name>A0A5C8IEP9_9BACT</name>
<dbReference type="RefSeq" id="WP_147924309.1">
    <property type="nucleotide sequence ID" value="NZ_VRTY01000203.1"/>
</dbReference>